<feature type="domain" description="SANT" evidence="9">
    <location>
        <begin position="751"/>
        <end position="802"/>
    </location>
</feature>
<feature type="region of interest" description="Disordered" evidence="6">
    <location>
        <begin position="520"/>
        <end position="541"/>
    </location>
</feature>
<dbReference type="PROSITE" id="PS50157">
    <property type="entry name" value="ZINC_FINGER_C2H2_2"/>
    <property type="match status" value="2"/>
</dbReference>
<feature type="domain" description="C2H2-type" evidence="7">
    <location>
        <begin position="851"/>
        <end position="880"/>
    </location>
</feature>
<dbReference type="SUPFAM" id="SSF46689">
    <property type="entry name" value="Homeodomain-like"/>
    <property type="match status" value="1"/>
</dbReference>
<dbReference type="Pfam" id="PF13912">
    <property type="entry name" value="zf-C2H2_6"/>
    <property type="match status" value="1"/>
</dbReference>
<feature type="domain" description="C2H2-type" evidence="7">
    <location>
        <begin position="903"/>
        <end position="930"/>
    </location>
</feature>
<feature type="compositionally biased region" description="Basic residues" evidence="6">
    <location>
        <begin position="916"/>
        <end position="925"/>
    </location>
</feature>
<evidence type="ECO:0000256" key="4">
    <source>
        <dbReference type="ARBA" id="ARBA00023242"/>
    </source>
</evidence>
<dbReference type="GO" id="GO:0005667">
    <property type="term" value="C:transcription regulator complex"/>
    <property type="evidence" value="ECO:0007669"/>
    <property type="project" value="TreeGrafter"/>
</dbReference>
<evidence type="ECO:0000259" key="8">
    <source>
        <dbReference type="PROSITE" id="PS51156"/>
    </source>
</evidence>
<evidence type="ECO:0000256" key="5">
    <source>
        <dbReference type="PROSITE-ProRule" id="PRU00042"/>
    </source>
</evidence>
<dbReference type="InterPro" id="IPR036236">
    <property type="entry name" value="Znf_C2H2_sf"/>
</dbReference>
<dbReference type="InterPro" id="IPR001005">
    <property type="entry name" value="SANT/Myb"/>
</dbReference>
<evidence type="ECO:0000256" key="3">
    <source>
        <dbReference type="ARBA" id="ARBA00023163"/>
    </source>
</evidence>
<feature type="region of interest" description="Disordered" evidence="6">
    <location>
        <begin position="146"/>
        <end position="194"/>
    </location>
</feature>
<keyword evidence="11" id="KW-1185">Reference proteome</keyword>
<dbReference type="AlphaFoldDB" id="A0A1B0CKY4"/>
<organism evidence="10 11">
    <name type="scientific">Lutzomyia longipalpis</name>
    <name type="common">Sand fly</name>
    <dbReference type="NCBI Taxonomy" id="7200"/>
    <lineage>
        <taxon>Eukaryota</taxon>
        <taxon>Metazoa</taxon>
        <taxon>Ecdysozoa</taxon>
        <taxon>Arthropoda</taxon>
        <taxon>Hexapoda</taxon>
        <taxon>Insecta</taxon>
        <taxon>Pterygota</taxon>
        <taxon>Neoptera</taxon>
        <taxon>Endopterygota</taxon>
        <taxon>Diptera</taxon>
        <taxon>Nematocera</taxon>
        <taxon>Psychodoidea</taxon>
        <taxon>Psychodidae</taxon>
        <taxon>Lutzomyia</taxon>
        <taxon>Lutzomyia</taxon>
    </lineage>
</organism>
<dbReference type="Proteomes" id="UP000092461">
    <property type="component" value="Unassembled WGS sequence"/>
</dbReference>
<dbReference type="Gene3D" id="4.10.1240.50">
    <property type="match status" value="1"/>
</dbReference>
<protein>
    <recommendedName>
        <fullName evidence="12">Transcriptional-regulating factor 1</fullName>
    </recommendedName>
</protein>
<evidence type="ECO:0000256" key="1">
    <source>
        <dbReference type="ARBA" id="ARBA00004123"/>
    </source>
</evidence>
<feature type="region of interest" description="Disordered" evidence="6">
    <location>
        <begin position="885"/>
        <end position="904"/>
    </location>
</feature>
<comment type="subcellular location">
    <subcellularLocation>
        <location evidence="1">Nucleus</location>
    </subcellularLocation>
</comment>
<evidence type="ECO:0008006" key="12">
    <source>
        <dbReference type="Google" id="ProtNLM"/>
    </source>
</evidence>
<feature type="compositionally biased region" description="Polar residues" evidence="6">
    <location>
        <begin position="530"/>
        <end position="541"/>
    </location>
</feature>
<evidence type="ECO:0000313" key="11">
    <source>
        <dbReference type="Proteomes" id="UP000092461"/>
    </source>
</evidence>
<dbReference type="EnsemblMetazoa" id="LLOJ005271-RA">
    <property type="protein sequence ID" value="LLOJ005271-PA"/>
    <property type="gene ID" value="LLOJ005271"/>
</dbReference>
<dbReference type="InterPro" id="IPR000949">
    <property type="entry name" value="ELM2_dom"/>
</dbReference>
<dbReference type="VEuPathDB" id="VectorBase:LLONM1_008735"/>
<feature type="domain" description="ELM2" evidence="8">
    <location>
        <begin position="658"/>
        <end position="748"/>
    </location>
</feature>
<dbReference type="SMART" id="SM00355">
    <property type="entry name" value="ZnF_C2H2"/>
    <property type="match status" value="2"/>
</dbReference>
<feature type="compositionally biased region" description="Low complexity" evidence="6">
    <location>
        <begin position="885"/>
        <end position="897"/>
    </location>
</feature>
<dbReference type="GO" id="GO:0000118">
    <property type="term" value="C:histone deacetylase complex"/>
    <property type="evidence" value="ECO:0007669"/>
    <property type="project" value="TreeGrafter"/>
</dbReference>
<proteinExistence type="predicted"/>
<dbReference type="EMBL" id="AJWK01016786">
    <property type="status" value="NOT_ANNOTATED_CDS"/>
    <property type="molecule type" value="Genomic_DNA"/>
</dbReference>
<keyword evidence="5" id="KW-0479">Metal-binding</keyword>
<evidence type="ECO:0000256" key="6">
    <source>
        <dbReference type="SAM" id="MobiDB-lite"/>
    </source>
</evidence>
<dbReference type="GO" id="GO:0003714">
    <property type="term" value="F:transcription corepressor activity"/>
    <property type="evidence" value="ECO:0007669"/>
    <property type="project" value="TreeGrafter"/>
</dbReference>
<keyword evidence="5" id="KW-0863">Zinc-finger</keyword>
<dbReference type="Pfam" id="PF00249">
    <property type="entry name" value="Myb_DNA-binding"/>
    <property type="match status" value="1"/>
</dbReference>
<sequence length="935" mass="102478">MRLHGGYFKKDAETKKCDKKETPGPPLQTASVGVRALIEEKIISKRSKDLKGAFVVPAPPLAARRLSDTESFLSSKLTPSTSAGVTLPSLCHTTTTTIATALQIATSVAPTVAGKTTKTDVVLSSSQPDSKDATLIELLKRGTKVAVKRTSSDPGTAAQPPPPPLVAETSTGSSVTKSTPGTPTTTPPLALSIGTNESTPLALTISQDAPGTSDVFTLAYSTDSNSGFFHDNEVYGVNDTAMLLQAVDSIQLLHEGTTNSEQIDDMNALGDYATLTPNFASSRQLQAVLNSPLPESLAEFSTLHSKDYILYGNSPSAVTQSSASPLPSPLAYPTPPASHEAVAQASPFLDDSHHFADVGPFFGDEKKPTAFLEDVSKELTDNERIMQLKNELFSDSKSMLDEKPDIFKEDPDRDRLRDLAFLDEPDSFLEDAQNPSSPLSAAFFSATMSSAEEVKEALQEVLPNENLTEETATETDDIDLYYLPMCNLQSQMMPNSDDPLLSSSPKEFVSRPNRFEFGVFCPPSAKRTKGNNTSDDNVQPTATPLTVQTEQPLPPKDSEVFLSPSSISSASTPSPKMLPLASLVTRKRHHTEHYARVYERFRSRLRNINTSHFTPSPILNPSRNASGIYFCLIKDGLQEEDDCLLSSSEDLTNLLDSPRINIGVNHQARIPECVERDTVEDDEQENAEDILQWDPTFVTDERQLRRYVELSKSSAVPMGTHSEEMALKTLMESHGEIHKAILELLQAPATALHKRWTPQEIKLFLKGLETFRKDFYRISKEIPHKSTGDCIQLYYFWKKLCVDYKLTHLQQNNQRRISHELNNNAPLVFGTDSHHTPSTLSHTSHTDIRPHICEMPDCSASFSSKAALHGHTKLHCMGRSMNVSSSASTSSSSSSGSTVKDDFPCKVCGKVFNKVKSRSAHMKSHRPQDSDSSTA</sequence>
<dbReference type="Gene3D" id="1.10.10.60">
    <property type="entry name" value="Homeodomain-like"/>
    <property type="match status" value="1"/>
</dbReference>
<dbReference type="VEuPathDB" id="VectorBase:LLOJ005271"/>
<keyword evidence="3" id="KW-0804">Transcription</keyword>
<keyword evidence="2" id="KW-0805">Transcription regulation</keyword>
<keyword evidence="5" id="KW-0862">Zinc</keyword>
<dbReference type="InterPro" id="IPR009057">
    <property type="entry name" value="Homeodomain-like_sf"/>
</dbReference>
<dbReference type="PANTHER" id="PTHR16089">
    <property type="entry name" value="REST COREPRESSOR COREST PROTEIN-RELATED"/>
    <property type="match status" value="1"/>
</dbReference>
<dbReference type="Gene3D" id="3.30.160.60">
    <property type="entry name" value="Classic Zinc Finger"/>
    <property type="match status" value="1"/>
</dbReference>
<dbReference type="Pfam" id="PF01448">
    <property type="entry name" value="ELM2"/>
    <property type="match status" value="1"/>
</dbReference>
<dbReference type="InterPro" id="IPR051066">
    <property type="entry name" value="Trans_reg/Corepressor"/>
</dbReference>
<feature type="region of interest" description="Disordered" evidence="6">
    <location>
        <begin position="916"/>
        <end position="935"/>
    </location>
</feature>
<evidence type="ECO:0000313" key="10">
    <source>
        <dbReference type="EnsemblMetazoa" id="LLOJ005271-PA"/>
    </source>
</evidence>
<dbReference type="GO" id="GO:0008270">
    <property type="term" value="F:zinc ion binding"/>
    <property type="evidence" value="ECO:0007669"/>
    <property type="project" value="UniProtKB-KW"/>
</dbReference>
<evidence type="ECO:0000256" key="2">
    <source>
        <dbReference type="ARBA" id="ARBA00023015"/>
    </source>
</evidence>
<dbReference type="EMBL" id="AJWK01016785">
    <property type="status" value="NOT_ANNOTATED_CDS"/>
    <property type="molecule type" value="Genomic_DNA"/>
</dbReference>
<name>A0A1B0CKY4_LUTLO</name>
<dbReference type="SMART" id="SM01189">
    <property type="entry name" value="ELM2"/>
    <property type="match status" value="1"/>
</dbReference>
<dbReference type="InterPro" id="IPR013087">
    <property type="entry name" value="Znf_C2H2_type"/>
</dbReference>
<dbReference type="EMBL" id="AJWK01016787">
    <property type="status" value="NOT_ANNOTATED_CDS"/>
    <property type="molecule type" value="Genomic_DNA"/>
</dbReference>
<dbReference type="GO" id="GO:0006357">
    <property type="term" value="P:regulation of transcription by RNA polymerase II"/>
    <property type="evidence" value="ECO:0007669"/>
    <property type="project" value="TreeGrafter"/>
</dbReference>
<accession>A0A1B0CKY4</accession>
<dbReference type="SMART" id="SM00717">
    <property type="entry name" value="SANT"/>
    <property type="match status" value="1"/>
</dbReference>
<dbReference type="PANTHER" id="PTHR16089:SF40">
    <property type="entry name" value="SUPPRESSOR OF ACTIVATED EGL-4 PROTEIN 1"/>
    <property type="match status" value="1"/>
</dbReference>
<reference evidence="10" key="1">
    <citation type="submission" date="2020-05" db="UniProtKB">
        <authorList>
            <consortium name="EnsemblMetazoa"/>
        </authorList>
    </citation>
    <scope>IDENTIFICATION</scope>
    <source>
        <strain evidence="10">Jacobina</strain>
    </source>
</reference>
<feature type="compositionally biased region" description="Low complexity" evidence="6">
    <location>
        <begin position="169"/>
        <end position="188"/>
    </location>
</feature>
<dbReference type="PROSITE" id="PS51156">
    <property type="entry name" value="ELM2"/>
    <property type="match status" value="1"/>
</dbReference>
<dbReference type="PROSITE" id="PS00028">
    <property type="entry name" value="ZINC_FINGER_C2H2_1"/>
    <property type="match status" value="2"/>
</dbReference>
<evidence type="ECO:0000259" key="9">
    <source>
        <dbReference type="PROSITE" id="PS51293"/>
    </source>
</evidence>
<evidence type="ECO:0000259" key="7">
    <source>
        <dbReference type="PROSITE" id="PS50157"/>
    </source>
</evidence>
<dbReference type="InterPro" id="IPR017884">
    <property type="entry name" value="SANT_dom"/>
</dbReference>
<keyword evidence="4" id="KW-0539">Nucleus</keyword>
<dbReference type="SUPFAM" id="SSF57667">
    <property type="entry name" value="beta-beta-alpha zinc fingers"/>
    <property type="match status" value="1"/>
</dbReference>
<dbReference type="PROSITE" id="PS51293">
    <property type="entry name" value="SANT"/>
    <property type="match status" value="1"/>
</dbReference>